<dbReference type="Pfam" id="PF00096">
    <property type="entry name" value="zf-C2H2"/>
    <property type="match status" value="2"/>
</dbReference>
<evidence type="ECO:0000313" key="10">
    <source>
        <dbReference type="EMBL" id="KAH3871787.1"/>
    </source>
</evidence>
<keyword evidence="2" id="KW-0479">Metal-binding</keyword>
<evidence type="ECO:0000256" key="8">
    <source>
        <dbReference type="PROSITE-ProRule" id="PRU00042"/>
    </source>
</evidence>
<evidence type="ECO:0000256" key="3">
    <source>
        <dbReference type="ARBA" id="ARBA00022737"/>
    </source>
</evidence>
<evidence type="ECO:0000256" key="6">
    <source>
        <dbReference type="ARBA" id="ARBA00023125"/>
    </source>
</evidence>
<evidence type="ECO:0000256" key="4">
    <source>
        <dbReference type="ARBA" id="ARBA00022771"/>
    </source>
</evidence>
<dbReference type="GO" id="GO:0005634">
    <property type="term" value="C:nucleus"/>
    <property type="evidence" value="ECO:0007669"/>
    <property type="project" value="UniProtKB-SubCell"/>
</dbReference>
<dbReference type="GO" id="GO:0000978">
    <property type="term" value="F:RNA polymerase II cis-regulatory region sequence-specific DNA binding"/>
    <property type="evidence" value="ECO:0007669"/>
    <property type="project" value="TreeGrafter"/>
</dbReference>
<dbReference type="InterPro" id="IPR036236">
    <property type="entry name" value="Znf_C2H2_sf"/>
</dbReference>
<name>A0A9D4RMH7_DREPO</name>
<dbReference type="PROSITE" id="PS00028">
    <property type="entry name" value="ZINC_FINGER_C2H2_1"/>
    <property type="match status" value="2"/>
</dbReference>
<dbReference type="SUPFAM" id="SSF57667">
    <property type="entry name" value="beta-beta-alpha zinc fingers"/>
    <property type="match status" value="1"/>
</dbReference>
<dbReference type="Proteomes" id="UP000828390">
    <property type="component" value="Unassembled WGS sequence"/>
</dbReference>
<keyword evidence="7" id="KW-0539">Nucleus</keyword>
<comment type="caution">
    <text evidence="10">The sequence shown here is derived from an EMBL/GenBank/DDBJ whole genome shotgun (WGS) entry which is preliminary data.</text>
</comment>
<keyword evidence="3" id="KW-0677">Repeat</keyword>
<dbReference type="InterPro" id="IPR013087">
    <property type="entry name" value="Znf_C2H2_type"/>
</dbReference>
<reference evidence="10" key="1">
    <citation type="journal article" date="2019" name="bioRxiv">
        <title>The Genome of the Zebra Mussel, Dreissena polymorpha: A Resource for Invasive Species Research.</title>
        <authorList>
            <person name="McCartney M.A."/>
            <person name="Auch B."/>
            <person name="Kono T."/>
            <person name="Mallez S."/>
            <person name="Zhang Y."/>
            <person name="Obille A."/>
            <person name="Becker A."/>
            <person name="Abrahante J.E."/>
            <person name="Garbe J."/>
            <person name="Badalamenti J.P."/>
            <person name="Herman A."/>
            <person name="Mangelson H."/>
            <person name="Liachko I."/>
            <person name="Sullivan S."/>
            <person name="Sone E.D."/>
            <person name="Koren S."/>
            <person name="Silverstein K.A.T."/>
            <person name="Beckman K.B."/>
            <person name="Gohl D.M."/>
        </authorList>
    </citation>
    <scope>NUCLEOTIDE SEQUENCE</scope>
    <source>
        <strain evidence="10">Duluth1</strain>
        <tissue evidence="10">Whole animal</tissue>
    </source>
</reference>
<organism evidence="10 11">
    <name type="scientific">Dreissena polymorpha</name>
    <name type="common">Zebra mussel</name>
    <name type="synonym">Mytilus polymorpha</name>
    <dbReference type="NCBI Taxonomy" id="45954"/>
    <lineage>
        <taxon>Eukaryota</taxon>
        <taxon>Metazoa</taxon>
        <taxon>Spiralia</taxon>
        <taxon>Lophotrochozoa</taxon>
        <taxon>Mollusca</taxon>
        <taxon>Bivalvia</taxon>
        <taxon>Autobranchia</taxon>
        <taxon>Heteroconchia</taxon>
        <taxon>Euheterodonta</taxon>
        <taxon>Imparidentia</taxon>
        <taxon>Neoheterodontei</taxon>
        <taxon>Myida</taxon>
        <taxon>Dreissenoidea</taxon>
        <taxon>Dreissenidae</taxon>
        <taxon>Dreissena</taxon>
    </lineage>
</organism>
<dbReference type="SMART" id="SM00355">
    <property type="entry name" value="ZnF_C2H2"/>
    <property type="match status" value="2"/>
</dbReference>
<proteinExistence type="predicted"/>
<evidence type="ECO:0000256" key="2">
    <source>
        <dbReference type="ARBA" id="ARBA00022723"/>
    </source>
</evidence>
<keyword evidence="11" id="KW-1185">Reference proteome</keyword>
<dbReference type="EMBL" id="JAIWYP010000002">
    <property type="protein sequence ID" value="KAH3871787.1"/>
    <property type="molecule type" value="Genomic_DNA"/>
</dbReference>
<keyword evidence="6" id="KW-0238">DNA-binding</keyword>
<dbReference type="AlphaFoldDB" id="A0A9D4RMH7"/>
<feature type="domain" description="C2H2-type" evidence="9">
    <location>
        <begin position="33"/>
        <end position="60"/>
    </location>
</feature>
<comment type="subcellular location">
    <subcellularLocation>
        <location evidence="1">Nucleus</location>
    </subcellularLocation>
</comment>
<accession>A0A9D4RMH7</accession>
<evidence type="ECO:0000313" key="11">
    <source>
        <dbReference type="Proteomes" id="UP000828390"/>
    </source>
</evidence>
<evidence type="ECO:0000256" key="1">
    <source>
        <dbReference type="ARBA" id="ARBA00004123"/>
    </source>
</evidence>
<evidence type="ECO:0000259" key="9">
    <source>
        <dbReference type="PROSITE" id="PS50157"/>
    </source>
</evidence>
<evidence type="ECO:0000256" key="7">
    <source>
        <dbReference type="ARBA" id="ARBA00023242"/>
    </source>
</evidence>
<evidence type="ECO:0000256" key="5">
    <source>
        <dbReference type="ARBA" id="ARBA00022833"/>
    </source>
</evidence>
<gene>
    <name evidence="10" type="ORF">DPMN_035001</name>
</gene>
<sequence>MLKLYKCRYCGKQLSTKNSLIRHERIHVGDRPWQCSMCNKTFADNYGCIRHINTHFKKDDKSSVKTSQDIYTSNFSDYTATALDNSLEMATSMPPFVAANDISADLSAGNMNSAASISINGTSSSEVSDPSACILPVIDSQSAVISDSWSTCLSGPASSLAISAEATRKRNKHFFSTQYNPQWKTVMRVSRTAGYTQKLKNVNQQLQRRKSTCTNVLNVVHSFILNYCAFDHIKQSCGKICLNLLTWISLNKITLLVNQW</sequence>
<dbReference type="PANTHER" id="PTHR23226:SF416">
    <property type="entry name" value="FI01424P"/>
    <property type="match status" value="1"/>
</dbReference>
<dbReference type="Gene3D" id="3.30.160.60">
    <property type="entry name" value="Classic Zinc Finger"/>
    <property type="match status" value="2"/>
</dbReference>
<protein>
    <recommendedName>
        <fullName evidence="9">C2H2-type domain-containing protein</fullName>
    </recommendedName>
</protein>
<keyword evidence="5" id="KW-0862">Zinc</keyword>
<dbReference type="FunFam" id="3.30.160.60:FF:000045">
    <property type="entry name" value="ZFP69 zinc finger protein B"/>
    <property type="match status" value="1"/>
</dbReference>
<dbReference type="GO" id="GO:0000981">
    <property type="term" value="F:DNA-binding transcription factor activity, RNA polymerase II-specific"/>
    <property type="evidence" value="ECO:0007669"/>
    <property type="project" value="TreeGrafter"/>
</dbReference>
<dbReference type="PROSITE" id="PS50157">
    <property type="entry name" value="ZINC_FINGER_C2H2_2"/>
    <property type="match status" value="2"/>
</dbReference>
<dbReference type="GO" id="GO:0008270">
    <property type="term" value="F:zinc ion binding"/>
    <property type="evidence" value="ECO:0007669"/>
    <property type="project" value="UniProtKB-KW"/>
</dbReference>
<dbReference type="PANTHER" id="PTHR23226">
    <property type="entry name" value="ZINC FINGER AND SCAN DOMAIN-CONTAINING"/>
    <property type="match status" value="1"/>
</dbReference>
<feature type="domain" description="C2H2-type" evidence="9">
    <location>
        <begin position="5"/>
        <end position="32"/>
    </location>
</feature>
<keyword evidence="4 8" id="KW-0863">Zinc-finger</keyword>
<reference evidence="10" key="2">
    <citation type="submission" date="2020-11" db="EMBL/GenBank/DDBJ databases">
        <authorList>
            <person name="McCartney M.A."/>
            <person name="Auch B."/>
            <person name="Kono T."/>
            <person name="Mallez S."/>
            <person name="Becker A."/>
            <person name="Gohl D.M."/>
            <person name="Silverstein K.A.T."/>
            <person name="Koren S."/>
            <person name="Bechman K.B."/>
            <person name="Herman A."/>
            <person name="Abrahante J.E."/>
            <person name="Garbe J."/>
        </authorList>
    </citation>
    <scope>NUCLEOTIDE SEQUENCE</scope>
    <source>
        <strain evidence="10">Duluth1</strain>
        <tissue evidence="10">Whole animal</tissue>
    </source>
</reference>